<dbReference type="PANTHER" id="PTHR45947:SF3">
    <property type="entry name" value="SULFOQUINOVOSYL TRANSFERASE SQD2"/>
    <property type="match status" value="1"/>
</dbReference>
<dbReference type="CDD" id="cd03801">
    <property type="entry name" value="GT4_PimA-like"/>
    <property type="match status" value="1"/>
</dbReference>
<organism evidence="2 3">
    <name type="scientific">Candidatus Portnoybacteria bacterium CG_4_8_14_3_um_filter_40_10</name>
    <dbReference type="NCBI Taxonomy" id="1974801"/>
    <lineage>
        <taxon>Bacteria</taxon>
        <taxon>Candidatus Portnoyibacteriota</taxon>
    </lineage>
</organism>
<dbReference type="Proteomes" id="UP000229561">
    <property type="component" value="Unassembled WGS sequence"/>
</dbReference>
<evidence type="ECO:0000313" key="3">
    <source>
        <dbReference type="Proteomes" id="UP000229561"/>
    </source>
</evidence>
<dbReference type="AlphaFoldDB" id="A0A2M7IJI3"/>
<sequence length="384" mass="45241">MEKQDKKLKIAVISFDWRNIFENNFDEVIQKLKRDRLNPDFNEFFFISWSVKKYHKKIKNIETVHFKAFFGWRIFCDLFSDFLVPIILGRHNFKPDIVLVYDFPLIFSGIFPKIFWRSKIVLFLGNLPSGLVRTRKFPGWRYYYQKSAEFAGKYFVDQFFVISESTKKYVVDLEINAEKIKIITPDILERDKEFILVSQKGTIRKKYNIADDKKILLSVGRLEPEKGFNDLLAVFNSLKQNDLILIVVGEGSQKDKLIRQAKDLNMENRIVFAGYQSRENIWNYYQDADIFILLSRSEGLGLVFWEAMFMGVPVIGTLAGGIKETIGHDGERGFYWKNDPEDLKNKIDFCLDKGNNERRFMVERAQEYIRQKLESKTVINDLLS</sequence>
<proteinExistence type="predicted"/>
<comment type="caution">
    <text evidence="2">The sequence shown here is derived from an EMBL/GenBank/DDBJ whole genome shotgun (WGS) entry which is preliminary data.</text>
</comment>
<feature type="domain" description="Glycosyl transferase family 1" evidence="1">
    <location>
        <begin position="201"/>
        <end position="366"/>
    </location>
</feature>
<dbReference type="SUPFAM" id="SSF53756">
    <property type="entry name" value="UDP-Glycosyltransferase/glycogen phosphorylase"/>
    <property type="match status" value="1"/>
</dbReference>
<protein>
    <recommendedName>
        <fullName evidence="1">Glycosyl transferase family 1 domain-containing protein</fullName>
    </recommendedName>
</protein>
<dbReference type="GO" id="GO:0016757">
    <property type="term" value="F:glycosyltransferase activity"/>
    <property type="evidence" value="ECO:0007669"/>
    <property type="project" value="InterPro"/>
</dbReference>
<dbReference type="EMBL" id="PFGY01000004">
    <property type="protein sequence ID" value="PIW76665.1"/>
    <property type="molecule type" value="Genomic_DNA"/>
</dbReference>
<evidence type="ECO:0000259" key="1">
    <source>
        <dbReference type="Pfam" id="PF00534"/>
    </source>
</evidence>
<reference evidence="3" key="1">
    <citation type="submission" date="2017-09" db="EMBL/GenBank/DDBJ databases">
        <title>Depth-based differentiation of microbial function through sediment-hosted aquifers and enrichment of novel symbionts in the deep terrestrial subsurface.</title>
        <authorList>
            <person name="Probst A.J."/>
            <person name="Ladd B."/>
            <person name="Jarett J.K."/>
            <person name="Geller-Mcgrath D.E."/>
            <person name="Sieber C.M.K."/>
            <person name="Emerson J.B."/>
            <person name="Anantharaman K."/>
            <person name="Thomas B.C."/>
            <person name="Malmstrom R."/>
            <person name="Stieglmeier M."/>
            <person name="Klingl A."/>
            <person name="Woyke T."/>
            <person name="Ryan C.M."/>
            <person name="Banfield J.F."/>
        </authorList>
    </citation>
    <scope>NUCLEOTIDE SEQUENCE [LARGE SCALE GENOMIC DNA]</scope>
</reference>
<dbReference type="InterPro" id="IPR050194">
    <property type="entry name" value="Glycosyltransferase_grp1"/>
</dbReference>
<gene>
    <name evidence="2" type="ORF">CO001_00115</name>
</gene>
<dbReference type="Pfam" id="PF00534">
    <property type="entry name" value="Glycos_transf_1"/>
    <property type="match status" value="1"/>
</dbReference>
<dbReference type="Gene3D" id="3.40.50.2000">
    <property type="entry name" value="Glycogen Phosphorylase B"/>
    <property type="match status" value="2"/>
</dbReference>
<evidence type="ECO:0000313" key="2">
    <source>
        <dbReference type="EMBL" id="PIW76665.1"/>
    </source>
</evidence>
<name>A0A2M7IJI3_9BACT</name>
<dbReference type="InterPro" id="IPR001296">
    <property type="entry name" value="Glyco_trans_1"/>
</dbReference>
<dbReference type="PANTHER" id="PTHR45947">
    <property type="entry name" value="SULFOQUINOVOSYL TRANSFERASE SQD2"/>
    <property type="match status" value="1"/>
</dbReference>
<accession>A0A2M7IJI3</accession>